<dbReference type="EMBL" id="CP042905">
    <property type="protein sequence ID" value="QEE14967.1"/>
    <property type="molecule type" value="Genomic_DNA"/>
</dbReference>
<proteinExistence type="predicted"/>
<name>A0A5B9D7U9_9ARCH</name>
<dbReference type="GO" id="GO:0032259">
    <property type="term" value="P:methylation"/>
    <property type="evidence" value="ECO:0007669"/>
    <property type="project" value="UniProtKB-KW"/>
</dbReference>
<feature type="compositionally biased region" description="Acidic residues" evidence="1">
    <location>
        <begin position="259"/>
        <end position="268"/>
    </location>
</feature>
<sequence>MTDEESKNVNETKPESEIKKESEAKEEVKVDDEKTEGEEKKKYIFNCTKCGNCCANRGPIPLVMDDLIMWAKNNVVANMMPYLQFIKTPYGTIDLVMARTNKNPYDFLQKKEKEDEDEEEEPKDISCPMYNKETKECLIYDNRPLSCQTYPLEFDGQKYMVVDTEDCEGIGNGETTNEERKEMRDLAKSMNIKLTEMRIAMPILAQAFQPFVLNEIMDAQRRYMEAMEKMSPEEREKVEQQMKDRMEQDQDGSKVDVDNPTEDTDATK</sequence>
<dbReference type="GO" id="GO:0008168">
    <property type="term" value="F:methyltransferase activity"/>
    <property type="evidence" value="ECO:0007669"/>
    <property type="project" value="UniProtKB-KW"/>
</dbReference>
<dbReference type="RefSeq" id="WP_147661900.1">
    <property type="nucleotide sequence ID" value="NZ_CP042905.2"/>
</dbReference>
<accession>A0A5B9D7U9</accession>
<feature type="region of interest" description="Disordered" evidence="1">
    <location>
        <begin position="228"/>
        <end position="268"/>
    </location>
</feature>
<feature type="compositionally biased region" description="Basic and acidic residues" evidence="1">
    <location>
        <begin position="228"/>
        <end position="257"/>
    </location>
</feature>
<dbReference type="Proteomes" id="UP000321408">
    <property type="component" value="Chromosome"/>
</dbReference>
<evidence type="ECO:0000256" key="1">
    <source>
        <dbReference type="SAM" id="MobiDB-lite"/>
    </source>
</evidence>
<protein>
    <submittedName>
        <fullName evidence="2">YkgJ family cysteine cluster protein</fullName>
    </submittedName>
</protein>
<evidence type="ECO:0000313" key="2">
    <source>
        <dbReference type="EMBL" id="QEE14967.1"/>
    </source>
</evidence>
<reference evidence="2 3" key="1">
    <citation type="journal article" date="2020" name="Nature">
        <title>Isolation of an archaeon at the prokaryote-eukaryote interface.</title>
        <authorList>
            <person name="Imachi H."/>
            <person name="Nobu M.K."/>
            <person name="Nakahara N."/>
            <person name="Morono Y."/>
            <person name="Ogawara M."/>
            <person name="Takaki Y."/>
            <person name="Takano Y."/>
            <person name="Uematsu K."/>
            <person name="Ikuta T."/>
            <person name="Ito M."/>
            <person name="Matsui Y."/>
            <person name="Miyazaki M."/>
            <person name="Murata K."/>
            <person name="Saito Y."/>
            <person name="Sakai S."/>
            <person name="Song C."/>
            <person name="Tasumi E."/>
            <person name="Yamanaka Y."/>
            <person name="Yamaguchi T."/>
            <person name="Kamagata Y."/>
            <person name="Tamaki H."/>
            <person name="Takai K."/>
        </authorList>
    </citation>
    <scope>NUCLEOTIDE SEQUENCE [LARGE SCALE GENOMIC DNA]</scope>
    <source>
        <strain evidence="2 3">MK-D1</strain>
    </source>
</reference>
<dbReference type="AlphaFoldDB" id="A0A5B9D7U9"/>
<evidence type="ECO:0000313" key="3">
    <source>
        <dbReference type="Proteomes" id="UP000321408"/>
    </source>
</evidence>
<dbReference type="PANTHER" id="PTHR35866:SF1">
    <property type="entry name" value="YKGJ FAMILY CYSTEINE CLUSTER PROTEIN"/>
    <property type="match status" value="1"/>
</dbReference>
<dbReference type="InterPro" id="IPR005358">
    <property type="entry name" value="Puta_zinc/iron-chelating_dom"/>
</dbReference>
<dbReference type="OrthoDB" id="36424at2157"/>
<dbReference type="GeneID" id="41328791"/>
<gene>
    <name evidence="2" type="ORF">DSAG12_00790</name>
</gene>
<feature type="region of interest" description="Disordered" evidence="1">
    <location>
        <begin position="1"/>
        <end position="35"/>
    </location>
</feature>
<organism evidence="2 3">
    <name type="scientific">Promethearchaeum syntrophicum</name>
    <dbReference type="NCBI Taxonomy" id="2594042"/>
    <lineage>
        <taxon>Archaea</taxon>
        <taxon>Promethearchaeati</taxon>
        <taxon>Promethearchaeota</taxon>
        <taxon>Promethearchaeia</taxon>
        <taxon>Promethearchaeales</taxon>
        <taxon>Promethearchaeaceae</taxon>
        <taxon>Promethearchaeum</taxon>
    </lineage>
</organism>
<reference evidence="2 3" key="2">
    <citation type="journal article" date="2024" name="Int. J. Syst. Evol. Microbiol.">
        <title>Promethearchaeum syntrophicum gen. nov., sp. nov., an anaerobic, obligately syntrophic archaeon, the first isolate of the lineage 'Asgard' archaea, and proposal of the new archaeal phylum Promethearchaeota phyl. nov. and kingdom Promethearchaeati regn. nov.</title>
        <authorList>
            <person name="Imachi H."/>
            <person name="Nobu M.K."/>
            <person name="Kato S."/>
            <person name="Takaki Y."/>
            <person name="Miyazaki M."/>
            <person name="Miyata M."/>
            <person name="Ogawara M."/>
            <person name="Saito Y."/>
            <person name="Sakai S."/>
            <person name="Tahara Y.O."/>
            <person name="Takano Y."/>
            <person name="Tasumi E."/>
            <person name="Uematsu K."/>
            <person name="Yoshimura T."/>
            <person name="Itoh T."/>
            <person name="Ohkuma M."/>
            <person name="Takai K."/>
        </authorList>
    </citation>
    <scope>NUCLEOTIDE SEQUENCE [LARGE SCALE GENOMIC DNA]</scope>
    <source>
        <strain evidence="2 3">MK-D1</strain>
    </source>
</reference>
<dbReference type="PANTHER" id="PTHR35866">
    <property type="entry name" value="PUTATIVE-RELATED"/>
    <property type="match status" value="1"/>
</dbReference>
<keyword evidence="3" id="KW-1185">Reference proteome</keyword>
<dbReference type="Pfam" id="PF03692">
    <property type="entry name" value="CxxCxxCC"/>
    <property type="match status" value="1"/>
</dbReference>
<dbReference type="KEGG" id="psyt:DSAG12_00790"/>